<evidence type="ECO:0000313" key="11">
    <source>
        <dbReference type="Proteomes" id="UP000018467"/>
    </source>
</evidence>
<dbReference type="PROSITE" id="PS50017">
    <property type="entry name" value="DEATH_DOMAIN"/>
    <property type="match status" value="1"/>
</dbReference>
<evidence type="ECO:0000313" key="10">
    <source>
        <dbReference type="Ensembl" id="ENSAMXP00000040195.1"/>
    </source>
</evidence>
<keyword evidence="3" id="KW-0677">Repeat</keyword>
<evidence type="ECO:0000256" key="3">
    <source>
        <dbReference type="ARBA" id="ARBA00022737"/>
    </source>
</evidence>
<dbReference type="SMART" id="SM00208">
    <property type="entry name" value="TNFR"/>
    <property type="match status" value="3"/>
</dbReference>
<dbReference type="GO" id="GO:0009897">
    <property type="term" value="C:external side of plasma membrane"/>
    <property type="evidence" value="ECO:0007669"/>
    <property type="project" value="TreeGrafter"/>
</dbReference>
<dbReference type="GO" id="GO:0006924">
    <property type="term" value="P:activation-induced cell death of T cells"/>
    <property type="evidence" value="ECO:0007669"/>
    <property type="project" value="TreeGrafter"/>
</dbReference>
<keyword evidence="5" id="KW-0325">Glycoprotein</keyword>
<dbReference type="GO" id="GO:0097049">
    <property type="term" value="P:motor neuron apoptotic process"/>
    <property type="evidence" value="ECO:0007669"/>
    <property type="project" value="TreeGrafter"/>
</dbReference>
<sequence>MKHIQWNGQLFLICVFSCLSLFTRIHSALSRGLPLAVYCCYKVASLPVIQWRWGVSVISPLSLTLDCQRNRRKAQKQSITMRNSALLGFLCFFWGIICSTEGVNIIEMLRRKRQACENGTYKHGELECCLCPEGFYLKEHCTTSGTSGSCERCEKDYYRDRPNSKENCEPCTVCHEKSNRRVKKECTPNSDRVCTCLEGHYCDQGDKCTVCHRCDQCQDSTIKEACTATNNTVCKEKEGESNVAAIVLPIVFIIVIIAAAVVAYFRKEKKHCFSEPPTETDTEVQEILQDVDLTPVLSDISKKLGWRVVKEVTQPLVTSVDIENVQGDYPKNTEEQTEQLLRIWHEKRGLSKAYSELVKNLKQKGYKVKATEVKRIVEEHLKNVEQ</sequence>
<reference evidence="11" key="1">
    <citation type="submission" date="2013-03" db="EMBL/GenBank/DDBJ databases">
        <authorList>
            <person name="Jeffery W."/>
            <person name="Warren W."/>
            <person name="Wilson R.K."/>
        </authorList>
    </citation>
    <scope>NUCLEOTIDE SEQUENCE</scope>
    <source>
        <strain evidence="11">female</strain>
    </source>
</reference>
<keyword evidence="7" id="KW-0812">Transmembrane</keyword>
<organism evidence="10 11">
    <name type="scientific">Astyanax mexicanus</name>
    <name type="common">Blind cave fish</name>
    <name type="synonym">Astyanax fasciatus mexicanus</name>
    <dbReference type="NCBI Taxonomy" id="7994"/>
    <lineage>
        <taxon>Eukaryota</taxon>
        <taxon>Metazoa</taxon>
        <taxon>Chordata</taxon>
        <taxon>Craniata</taxon>
        <taxon>Vertebrata</taxon>
        <taxon>Euteleostomi</taxon>
        <taxon>Actinopterygii</taxon>
        <taxon>Neopterygii</taxon>
        <taxon>Teleostei</taxon>
        <taxon>Ostariophysi</taxon>
        <taxon>Characiformes</taxon>
        <taxon>Characoidei</taxon>
        <taxon>Acestrorhamphidae</taxon>
        <taxon>Acestrorhamphinae</taxon>
        <taxon>Astyanax</taxon>
    </lineage>
</organism>
<reference evidence="10" key="4">
    <citation type="submission" date="2025-09" db="UniProtKB">
        <authorList>
            <consortium name="Ensembl"/>
        </authorList>
    </citation>
    <scope>IDENTIFICATION</scope>
</reference>
<dbReference type="GO" id="GO:0043066">
    <property type="term" value="P:negative regulation of apoptotic process"/>
    <property type="evidence" value="ECO:0007669"/>
    <property type="project" value="TreeGrafter"/>
</dbReference>
<dbReference type="PROSITE" id="PS50050">
    <property type="entry name" value="TNFR_NGFR_2"/>
    <property type="match status" value="2"/>
</dbReference>
<feature type="disulfide bond" evidence="6">
    <location>
        <begin position="196"/>
        <end position="211"/>
    </location>
</feature>
<dbReference type="SUPFAM" id="SSF57586">
    <property type="entry name" value="TNF receptor-like"/>
    <property type="match status" value="2"/>
</dbReference>
<comment type="caution">
    <text evidence="6">Lacks conserved residue(s) required for the propagation of feature annotation.</text>
</comment>
<dbReference type="InterPro" id="IPR000488">
    <property type="entry name" value="Death_dom"/>
</dbReference>
<dbReference type="GO" id="GO:0097192">
    <property type="term" value="P:extrinsic apoptotic signaling pathway in absence of ligand"/>
    <property type="evidence" value="ECO:0007669"/>
    <property type="project" value="TreeGrafter"/>
</dbReference>
<feature type="domain" description="Death" evidence="8">
    <location>
        <begin position="321"/>
        <end position="377"/>
    </location>
</feature>
<evidence type="ECO:0000256" key="4">
    <source>
        <dbReference type="ARBA" id="ARBA00023157"/>
    </source>
</evidence>
<dbReference type="Gene3D" id="1.10.533.10">
    <property type="entry name" value="Death Domain, Fas"/>
    <property type="match status" value="1"/>
</dbReference>
<evidence type="ECO:0000256" key="7">
    <source>
        <dbReference type="SAM" id="Phobius"/>
    </source>
</evidence>
<protein>
    <submittedName>
        <fullName evidence="10">Uncharacterized protein</fullName>
    </submittedName>
</protein>
<evidence type="ECO:0000256" key="1">
    <source>
        <dbReference type="ARBA" id="ARBA00022703"/>
    </source>
</evidence>
<feature type="transmembrane region" description="Helical" evidence="7">
    <location>
        <begin position="243"/>
        <end position="265"/>
    </location>
</feature>
<dbReference type="GO" id="GO:0031265">
    <property type="term" value="C:CD95 death-inducing signaling complex"/>
    <property type="evidence" value="ECO:0007669"/>
    <property type="project" value="TreeGrafter"/>
</dbReference>
<dbReference type="Pfam" id="PF00020">
    <property type="entry name" value="TNFR_c6"/>
    <property type="match status" value="1"/>
</dbReference>
<dbReference type="PANTHER" id="PTHR46874:SF1">
    <property type="entry name" value="TUMOR NECROSIS FACTOR RECEPTOR SUPERFAMILY MEMBER 6"/>
    <property type="match status" value="1"/>
</dbReference>
<dbReference type="GeneTree" id="ENSGT00950000183126"/>
<feature type="transmembrane region" description="Helical" evidence="7">
    <location>
        <begin position="86"/>
        <end position="106"/>
    </location>
</feature>
<dbReference type="GO" id="GO:0097527">
    <property type="term" value="P:necroptotic signaling pathway"/>
    <property type="evidence" value="ECO:0007669"/>
    <property type="project" value="TreeGrafter"/>
</dbReference>
<proteinExistence type="predicted"/>
<keyword evidence="4 6" id="KW-1015">Disulfide bond</keyword>
<dbReference type="InterPro" id="IPR011029">
    <property type="entry name" value="DEATH-like_dom_sf"/>
</dbReference>
<keyword evidence="1" id="KW-0053">Apoptosis</keyword>
<dbReference type="AlphaFoldDB" id="A0A3B1JEC3"/>
<evidence type="ECO:0000256" key="6">
    <source>
        <dbReference type="PROSITE-ProRule" id="PRU00206"/>
    </source>
</evidence>
<dbReference type="InterPro" id="IPR001368">
    <property type="entry name" value="TNFR/NGFR_Cys_rich_reg"/>
</dbReference>
<dbReference type="Ensembl" id="ENSAMXT00000048396.1">
    <property type="protein sequence ID" value="ENSAMXP00000040195.1"/>
    <property type="gene ID" value="ENSAMXG00000041395.1"/>
</dbReference>
<keyword evidence="2" id="KW-0732">Signal</keyword>
<dbReference type="InterPro" id="IPR034055">
    <property type="entry name" value="TNFRSF6_N_teleost"/>
</dbReference>
<dbReference type="PANTHER" id="PTHR46874">
    <property type="entry name" value="TUMOR NECROSIS FACTOR RECEPTOR SUPERFAMILY MEMBER 6"/>
    <property type="match status" value="1"/>
</dbReference>
<keyword evidence="7" id="KW-0472">Membrane</keyword>
<keyword evidence="7" id="KW-1133">Transmembrane helix</keyword>
<feature type="disulfide bond" evidence="6">
    <location>
        <begin position="153"/>
        <end position="168"/>
    </location>
</feature>
<feature type="repeat" description="TNFR-Cys" evidence="6">
    <location>
        <begin position="152"/>
        <end position="194"/>
    </location>
</feature>
<dbReference type="CDD" id="cd13423">
    <property type="entry name" value="TNFRSF6_teleost"/>
    <property type="match status" value="1"/>
</dbReference>
<feature type="repeat" description="TNFR-Cys" evidence="6">
    <location>
        <begin position="195"/>
        <end position="234"/>
    </location>
</feature>
<dbReference type="Bgee" id="ENSAMXG00000041395">
    <property type="expression patterns" value="Expressed in heart and 13 other cell types or tissues"/>
</dbReference>
<dbReference type="SUPFAM" id="SSF47986">
    <property type="entry name" value="DEATH domain"/>
    <property type="match status" value="1"/>
</dbReference>
<dbReference type="STRING" id="7994.ENSAMXP00000040195"/>
<name>A0A3B1JEC3_ASTMX</name>
<feature type="domain" description="TNFR-Cys" evidence="9">
    <location>
        <begin position="195"/>
        <end position="234"/>
    </location>
</feature>
<feature type="domain" description="TNFR-Cys" evidence="9">
    <location>
        <begin position="152"/>
        <end position="194"/>
    </location>
</feature>
<evidence type="ECO:0000259" key="8">
    <source>
        <dbReference type="PROSITE" id="PS50017"/>
    </source>
</evidence>
<reference evidence="10" key="3">
    <citation type="submission" date="2025-08" db="UniProtKB">
        <authorList>
            <consortium name="Ensembl"/>
        </authorList>
    </citation>
    <scope>IDENTIFICATION</scope>
</reference>
<dbReference type="Gene3D" id="2.10.50.10">
    <property type="entry name" value="Tumor Necrosis Factor Receptor, subunit A, domain 2"/>
    <property type="match status" value="2"/>
</dbReference>
<reference evidence="11" key="2">
    <citation type="journal article" date="2014" name="Nat. Commun.">
        <title>The cavefish genome reveals candidate genes for eye loss.</title>
        <authorList>
            <person name="McGaugh S.E."/>
            <person name="Gross J.B."/>
            <person name="Aken B."/>
            <person name="Blin M."/>
            <person name="Borowsky R."/>
            <person name="Chalopin D."/>
            <person name="Hinaux H."/>
            <person name="Jeffery W.R."/>
            <person name="Keene A."/>
            <person name="Ma L."/>
            <person name="Minx P."/>
            <person name="Murphy D."/>
            <person name="O'Quin K.E."/>
            <person name="Retaux S."/>
            <person name="Rohner N."/>
            <person name="Searle S.M."/>
            <person name="Stahl B.A."/>
            <person name="Tabin C."/>
            <person name="Volff J.N."/>
            <person name="Yoshizawa M."/>
            <person name="Warren W.C."/>
        </authorList>
    </citation>
    <scope>NUCLEOTIDE SEQUENCE [LARGE SCALE GENOMIC DNA]</scope>
    <source>
        <strain evidence="11">female</strain>
    </source>
</reference>
<evidence type="ECO:0000256" key="2">
    <source>
        <dbReference type="ARBA" id="ARBA00022729"/>
    </source>
</evidence>
<dbReference type="Proteomes" id="UP000018467">
    <property type="component" value="Unassembled WGS sequence"/>
</dbReference>
<evidence type="ECO:0000256" key="5">
    <source>
        <dbReference type="ARBA" id="ARBA00023180"/>
    </source>
</evidence>
<accession>A0A3B1JEC3</accession>
<dbReference type="InParanoid" id="A0A3B1JEC3"/>
<evidence type="ECO:0000259" key="9">
    <source>
        <dbReference type="PROSITE" id="PS50050"/>
    </source>
</evidence>
<dbReference type="GO" id="GO:0005031">
    <property type="term" value="F:tumor necrosis factor receptor activity"/>
    <property type="evidence" value="ECO:0007669"/>
    <property type="project" value="TreeGrafter"/>
</dbReference>
<dbReference type="GO" id="GO:0045121">
    <property type="term" value="C:membrane raft"/>
    <property type="evidence" value="ECO:0007669"/>
    <property type="project" value="TreeGrafter"/>
</dbReference>
<dbReference type="GO" id="GO:0032872">
    <property type="term" value="P:regulation of stress-activated MAPK cascade"/>
    <property type="evidence" value="ECO:0007669"/>
    <property type="project" value="TreeGrafter"/>
</dbReference>
<keyword evidence="11" id="KW-1185">Reference proteome</keyword>